<dbReference type="Gene3D" id="1.10.760.10">
    <property type="entry name" value="Cytochrome c-like domain"/>
    <property type="match status" value="1"/>
</dbReference>
<sequence>MSVSASLGRHFLQSFILCGILVLTMDSTAVAAMYSGAAPAIQSPKGILLASGICPQNRETRPAPRDVSALANPALGDAEAVERGKRLYYKDAKPTACRLCHGNRGNGNGSLAPGMNPPPRNFTCVETMRGLSDGQMFWIIQNGSRGTAMPPHKATLSDGEIWDLIEFIKSFGINRERSMQ</sequence>
<reference evidence="7" key="1">
    <citation type="submission" date="2020-02" db="EMBL/GenBank/DDBJ databases">
        <title>Genomic and physiological characterization of two novel Nitrospinaceae genera.</title>
        <authorList>
            <person name="Mueller A.J."/>
            <person name="Jung M.-Y."/>
            <person name="Strachan C.R."/>
            <person name="Herbold C.W."/>
            <person name="Kirkegaard R.H."/>
            <person name="Daims H."/>
        </authorList>
    </citation>
    <scope>NUCLEOTIDE SEQUENCE [LARGE SCALE GENOMIC DNA]</scope>
</reference>
<evidence type="ECO:0000313" key="6">
    <source>
        <dbReference type="EMBL" id="QPJ63961.1"/>
    </source>
</evidence>
<dbReference type="PROSITE" id="PS51007">
    <property type="entry name" value="CYTC"/>
    <property type="match status" value="1"/>
</dbReference>
<dbReference type="AlphaFoldDB" id="A0A7T0G278"/>
<keyword evidence="1 4" id="KW-0349">Heme</keyword>
<gene>
    <name evidence="6" type="ORF">G3M78_00465</name>
</gene>
<dbReference type="InterPro" id="IPR009056">
    <property type="entry name" value="Cyt_c-like_dom"/>
</dbReference>
<organism evidence="6 7">
    <name type="scientific">Candidatus Nitrohelix vancouverensis</name>
    <dbReference type="NCBI Taxonomy" id="2705534"/>
    <lineage>
        <taxon>Bacteria</taxon>
        <taxon>Pseudomonadati</taxon>
        <taxon>Nitrospinota/Tectimicrobiota group</taxon>
        <taxon>Nitrospinota</taxon>
        <taxon>Nitrospinia</taxon>
        <taxon>Nitrospinales</taxon>
        <taxon>Nitrospinaceae</taxon>
        <taxon>Candidatus Nitrohelix</taxon>
    </lineage>
</organism>
<protein>
    <submittedName>
        <fullName evidence="6">C-type cytochrome</fullName>
    </submittedName>
</protein>
<proteinExistence type="predicted"/>
<name>A0A7T0G278_9BACT</name>
<dbReference type="EMBL" id="CP048620">
    <property type="protein sequence ID" value="QPJ63961.1"/>
    <property type="molecule type" value="Genomic_DNA"/>
</dbReference>
<evidence type="ECO:0000259" key="5">
    <source>
        <dbReference type="PROSITE" id="PS51007"/>
    </source>
</evidence>
<dbReference type="InterPro" id="IPR036909">
    <property type="entry name" value="Cyt_c-like_dom_sf"/>
</dbReference>
<dbReference type="Proteomes" id="UP000594464">
    <property type="component" value="Chromosome"/>
</dbReference>
<dbReference type="GO" id="GO:0046872">
    <property type="term" value="F:metal ion binding"/>
    <property type="evidence" value="ECO:0007669"/>
    <property type="project" value="UniProtKB-KW"/>
</dbReference>
<accession>A0A7T0G278</accession>
<dbReference type="SUPFAM" id="SSF46626">
    <property type="entry name" value="Cytochrome c"/>
    <property type="match status" value="1"/>
</dbReference>
<evidence type="ECO:0000256" key="2">
    <source>
        <dbReference type="ARBA" id="ARBA00022723"/>
    </source>
</evidence>
<dbReference type="GO" id="GO:0009055">
    <property type="term" value="F:electron transfer activity"/>
    <property type="evidence" value="ECO:0007669"/>
    <property type="project" value="InterPro"/>
</dbReference>
<keyword evidence="3 4" id="KW-0408">Iron</keyword>
<evidence type="ECO:0000256" key="1">
    <source>
        <dbReference type="ARBA" id="ARBA00022617"/>
    </source>
</evidence>
<evidence type="ECO:0000313" key="7">
    <source>
        <dbReference type="Proteomes" id="UP000594464"/>
    </source>
</evidence>
<evidence type="ECO:0000256" key="3">
    <source>
        <dbReference type="ARBA" id="ARBA00023004"/>
    </source>
</evidence>
<feature type="domain" description="Cytochrome c" evidence="5">
    <location>
        <begin position="79"/>
        <end position="172"/>
    </location>
</feature>
<dbReference type="GO" id="GO:0020037">
    <property type="term" value="F:heme binding"/>
    <property type="evidence" value="ECO:0007669"/>
    <property type="project" value="InterPro"/>
</dbReference>
<dbReference type="Pfam" id="PF13442">
    <property type="entry name" value="Cytochrome_CBB3"/>
    <property type="match status" value="1"/>
</dbReference>
<keyword evidence="2 4" id="KW-0479">Metal-binding</keyword>
<evidence type="ECO:0000256" key="4">
    <source>
        <dbReference type="PROSITE-ProRule" id="PRU00433"/>
    </source>
</evidence>
<dbReference type="KEGG" id="nva:G3M78_00465"/>